<evidence type="ECO:0000259" key="1">
    <source>
        <dbReference type="Pfam" id="PF04155"/>
    </source>
</evidence>
<name>A0A2G9UDL4_TELCI</name>
<gene>
    <name evidence="2" type="ORF">TELCIR_09865</name>
</gene>
<keyword evidence="3" id="KW-1185">Reference proteome</keyword>
<feature type="domain" description="Ground-like" evidence="1">
    <location>
        <begin position="52"/>
        <end position="121"/>
    </location>
</feature>
<sequence length="122" mass="13921">MNSGQEFLCIVEDSPVKVGFTPYLKYKKRHWILKRLRNARQFSAAVPRTNATCNSQKLANVMVKVMSEDVSVSKRAIVQSTEMAFDGDKYDVFCANGEFSYSIHSRKYCEVTKNGVTCFAFR</sequence>
<evidence type="ECO:0000313" key="2">
    <source>
        <dbReference type="EMBL" id="PIO68345.1"/>
    </source>
</evidence>
<proteinExistence type="predicted"/>
<dbReference type="InterPro" id="IPR007284">
    <property type="entry name" value="Ground-like_dom"/>
</dbReference>
<dbReference type="AlphaFoldDB" id="A0A2G9UDL4"/>
<accession>A0A2G9UDL4</accession>
<dbReference type="OrthoDB" id="5835604at2759"/>
<dbReference type="Proteomes" id="UP000230423">
    <property type="component" value="Unassembled WGS sequence"/>
</dbReference>
<organism evidence="2 3">
    <name type="scientific">Teladorsagia circumcincta</name>
    <name type="common">Brown stomach worm</name>
    <name type="synonym">Ostertagia circumcincta</name>
    <dbReference type="NCBI Taxonomy" id="45464"/>
    <lineage>
        <taxon>Eukaryota</taxon>
        <taxon>Metazoa</taxon>
        <taxon>Ecdysozoa</taxon>
        <taxon>Nematoda</taxon>
        <taxon>Chromadorea</taxon>
        <taxon>Rhabditida</taxon>
        <taxon>Rhabditina</taxon>
        <taxon>Rhabditomorpha</taxon>
        <taxon>Strongyloidea</taxon>
        <taxon>Trichostrongylidae</taxon>
        <taxon>Teladorsagia</taxon>
    </lineage>
</organism>
<evidence type="ECO:0000313" key="3">
    <source>
        <dbReference type="Proteomes" id="UP000230423"/>
    </source>
</evidence>
<protein>
    <submittedName>
        <fullName evidence="2">Ground-like domain protein</fullName>
    </submittedName>
</protein>
<reference evidence="2 3" key="1">
    <citation type="submission" date="2015-09" db="EMBL/GenBank/DDBJ databases">
        <title>Draft genome of the parasitic nematode Teladorsagia circumcincta isolate WARC Sus (inbred).</title>
        <authorList>
            <person name="Mitreva M."/>
        </authorList>
    </citation>
    <scope>NUCLEOTIDE SEQUENCE [LARGE SCALE GENOMIC DNA]</scope>
    <source>
        <strain evidence="2 3">S</strain>
    </source>
</reference>
<dbReference type="Pfam" id="PF04155">
    <property type="entry name" value="Ground-like"/>
    <property type="match status" value="1"/>
</dbReference>
<dbReference type="EMBL" id="KZ347143">
    <property type="protein sequence ID" value="PIO68345.1"/>
    <property type="molecule type" value="Genomic_DNA"/>
</dbReference>